<dbReference type="AlphaFoldDB" id="R2S4Q2"/>
<evidence type="ECO:0000313" key="4">
    <source>
        <dbReference type="Proteomes" id="UP000013782"/>
    </source>
</evidence>
<dbReference type="eggNOG" id="COG4469">
    <property type="taxonomic scope" value="Bacteria"/>
</dbReference>
<comment type="caution">
    <text evidence="3">The sequence shown here is derived from an EMBL/GenBank/DDBJ whole genome shotgun (WGS) entry which is preliminary data.</text>
</comment>
<dbReference type="InterPro" id="IPR010330">
    <property type="entry name" value="CoiA_nuc"/>
</dbReference>
<dbReference type="InterPro" id="IPR057253">
    <property type="entry name" value="CoiA-like_N"/>
</dbReference>
<dbReference type="EMBL" id="AJAQ01000046">
    <property type="protein sequence ID" value="EOH87881.1"/>
    <property type="molecule type" value="Genomic_DNA"/>
</dbReference>
<accession>R2S4Q2</accession>
<protein>
    <recommendedName>
        <fullName evidence="5">Competence protein CoiA-like family protein</fullName>
    </recommendedName>
</protein>
<reference evidence="3 4" key="1">
    <citation type="submission" date="2013-02" db="EMBL/GenBank/DDBJ databases">
        <title>The Genome Sequence of Enterococcus pallens BAA-351.</title>
        <authorList>
            <consortium name="The Broad Institute Genome Sequencing Platform"/>
            <consortium name="The Broad Institute Genome Sequencing Center for Infectious Disease"/>
            <person name="Earl A.M."/>
            <person name="Gilmore M.S."/>
            <person name="Lebreton F."/>
            <person name="Walker B."/>
            <person name="Young S.K."/>
            <person name="Zeng Q."/>
            <person name="Gargeya S."/>
            <person name="Fitzgerald M."/>
            <person name="Haas B."/>
            <person name="Abouelleil A."/>
            <person name="Alvarado L."/>
            <person name="Arachchi H.M."/>
            <person name="Berlin A.M."/>
            <person name="Chapman S.B."/>
            <person name="Dewar J."/>
            <person name="Goldberg J."/>
            <person name="Griggs A."/>
            <person name="Gujja S."/>
            <person name="Hansen M."/>
            <person name="Howarth C."/>
            <person name="Imamovic A."/>
            <person name="Larimer J."/>
            <person name="McCowan C."/>
            <person name="Murphy C."/>
            <person name="Neiman D."/>
            <person name="Pearson M."/>
            <person name="Priest M."/>
            <person name="Roberts A."/>
            <person name="Saif S."/>
            <person name="Shea T."/>
            <person name="Sisk P."/>
            <person name="Sykes S."/>
            <person name="Wortman J."/>
            <person name="Nusbaum C."/>
            <person name="Birren B."/>
        </authorList>
    </citation>
    <scope>NUCLEOTIDE SEQUENCE [LARGE SCALE GENOMIC DNA]</scope>
    <source>
        <strain evidence="3 4">ATCC BAA-351</strain>
    </source>
</reference>
<dbReference type="Proteomes" id="UP000013782">
    <property type="component" value="Unassembled WGS sequence"/>
</dbReference>
<dbReference type="Pfam" id="PF25164">
    <property type="entry name" value="CoiA_N"/>
    <property type="match status" value="1"/>
</dbReference>
<keyword evidence="4" id="KW-1185">Reference proteome</keyword>
<evidence type="ECO:0000259" key="2">
    <source>
        <dbReference type="Pfam" id="PF25164"/>
    </source>
</evidence>
<dbReference type="Pfam" id="PF06054">
    <property type="entry name" value="CoiA_nuc"/>
    <property type="match status" value="1"/>
</dbReference>
<feature type="domain" description="Competence protein CoiA nuclease-like" evidence="1">
    <location>
        <begin position="49"/>
        <end position="179"/>
    </location>
</feature>
<evidence type="ECO:0000259" key="1">
    <source>
        <dbReference type="Pfam" id="PF06054"/>
    </source>
</evidence>
<dbReference type="HOGENOM" id="CLU_057999_1_1_9"/>
<name>R2S4Q2_9ENTE</name>
<proteinExistence type="predicted"/>
<dbReference type="PATRIC" id="fig|1158607.3.peg.4721"/>
<organism evidence="3 4">
    <name type="scientific">Enterococcus pallens ATCC BAA-351</name>
    <dbReference type="NCBI Taxonomy" id="1158607"/>
    <lineage>
        <taxon>Bacteria</taxon>
        <taxon>Bacillati</taxon>
        <taxon>Bacillota</taxon>
        <taxon>Bacilli</taxon>
        <taxon>Lactobacillales</taxon>
        <taxon>Enterococcaceae</taxon>
        <taxon>Enterococcus</taxon>
    </lineage>
</organism>
<feature type="domain" description="Competence protein CoiA-like N-terminal" evidence="2">
    <location>
        <begin position="8"/>
        <end position="43"/>
    </location>
</feature>
<evidence type="ECO:0008006" key="5">
    <source>
        <dbReference type="Google" id="ProtNLM"/>
    </source>
</evidence>
<evidence type="ECO:0000313" key="3">
    <source>
        <dbReference type="EMBL" id="EOH87881.1"/>
    </source>
</evidence>
<sequence length="317" mass="37913">MVSVKHYSPKENYYCPDCGDQLICKQGTIKIPHFAHRKKTNCEGLSEGETQEHLKLKQLFLHSGYSCGENWELEKPLPELKQRPDLLQNRTAVEIQCSSLKISRLIQRFAGYQSGNYRDWWLLGPNLWPKKNWSTLQKHFCSYDQQNGFHLWLIDFKGIYLLSHIKKIDQHYYYTKNTFPFYSKPLLEVKQIVTKDKLAIKYGDQQIQNKKRFLANKLVSFDQGIKPLQQFLYQQNQHLLHLPDWMYLPSQYSFLYNETYIIFRYLYSLSPDKPVSVIQRFEKFYAENKFTWHFPRINEEKMIAALMSETRRLVLKG</sequence>
<gene>
    <name evidence="3" type="ORF">UAU_04736</name>
</gene>
<dbReference type="STRING" id="160454.RV10_GL000103"/>